<evidence type="ECO:0000256" key="3">
    <source>
        <dbReference type="ARBA" id="ARBA00023015"/>
    </source>
</evidence>
<evidence type="ECO:0000256" key="1">
    <source>
        <dbReference type="ARBA" id="ARBA00004123"/>
    </source>
</evidence>
<feature type="domain" description="TF-B3" evidence="7">
    <location>
        <begin position="363"/>
        <end position="452"/>
    </location>
</feature>
<evidence type="ECO:0000259" key="7">
    <source>
        <dbReference type="SMART" id="SM01019"/>
    </source>
</evidence>
<reference evidence="8 9" key="1">
    <citation type="submission" date="2019-04" db="EMBL/GenBank/DDBJ databases">
        <title>An improved genome assembly and genetic linkage map for asparagus bean, Vigna unguiculata ssp. sesquipedialis.</title>
        <authorList>
            <person name="Xia Q."/>
            <person name="Zhang R."/>
            <person name="Dong Y."/>
        </authorList>
    </citation>
    <scope>NUCLEOTIDE SEQUENCE [LARGE SCALE GENOMIC DNA]</scope>
    <source>
        <tissue evidence="8">Leaf</tissue>
    </source>
</reference>
<evidence type="ECO:0000256" key="2">
    <source>
        <dbReference type="ARBA" id="ARBA00022737"/>
    </source>
</evidence>
<evidence type="ECO:0000256" key="4">
    <source>
        <dbReference type="ARBA" id="ARBA00023125"/>
    </source>
</evidence>
<proteinExistence type="predicted"/>
<dbReference type="GO" id="GO:0003677">
    <property type="term" value="F:DNA binding"/>
    <property type="evidence" value="ECO:0007669"/>
    <property type="project" value="UniProtKB-KW"/>
</dbReference>
<feature type="domain" description="TF-B3" evidence="7">
    <location>
        <begin position="135"/>
        <end position="228"/>
    </location>
</feature>
<evidence type="ECO:0000313" key="8">
    <source>
        <dbReference type="EMBL" id="QCD87010.1"/>
    </source>
</evidence>
<dbReference type="AlphaFoldDB" id="A0A4D6LEU1"/>
<keyword evidence="3" id="KW-0805">Transcription regulation</keyword>
<dbReference type="SUPFAM" id="SSF101936">
    <property type="entry name" value="DNA-binding pseudobarrel domain"/>
    <property type="match status" value="4"/>
</dbReference>
<protein>
    <recommendedName>
        <fullName evidence="7">TF-B3 domain-containing protein</fullName>
    </recommendedName>
</protein>
<evidence type="ECO:0000313" key="9">
    <source>
        <dbReference type="Proteomes" id="UP000501690"/>
    </source>
</evidence>
<dbReference type="InterPro" id="IPR039218">
    <property type="entry name" value="REM_fam"/>
</dbReference>
<dbReference type="GO" id="GO:0005634">
    <property type="term" value="C:nucleus"/>
    <property type="evidence" value="ECO:0007669"/>
    <property type="project" value="UniProtKB-SubCell"/>
</dbReference>
<dbReference type="EMBL" id="CP039347">
    <property type="protein sequence ID" value="QCD87010.1"/>
    <property type="molecule type" value="Genomic_DNA"/>
</dbReference>
<keyword evidence="9" id="KW-1185">Reference proteome</keyword>
<dbReference type="Proteomes" id="UP000501690">
    <property type="component" value="Linkage Group LG3"/>
</dbReference>
<keyword evidence="6" id="KW-0539">Nucleus</keyword>
<dbReference type="Gene3D" id="2.40.330.10">
    <property type="entry name" value="DNA-binding pseudobarrel domain"/>
    <property type="match status" value="4"/>
</dbReference>
<organism evidence="8 9">
    <name type="scientific">Vigna unguiculata</name>
    <name type="common">Cowpea</name>
    <dbReference type="NCBI Taxonomy" id="3917"/>
    <lineage>
        <taxon>Eukaryota</taxon>
        <taxon>Viridiplantae</taxon>
        <taxon>Streptophyta</taxon>
        <taxon>Embryophyta</taxon>
        <taxon>Tracheophyta</taxon>
        <taxon>Spermatophyta</taxon>
        <taxon>Magnoliopsida</taxon>
        <taxon>eudicotyledons</taxon>
        <taxon>Gunneridae</taxon>
        <taxon>Pentapetalae</taxon>
        <taxon>rosids</taxon>
        <taxon>fabids</taxon>
        <taxon>Fabales</taxon>
        <taxon>Fabaceae</taxon>
        <taxon>Papilionoideae</taxon>
        <taxon>50 kb inversion clade</taxon>
        <taxon>NPAAA clade</taxon>
        <taxon>indigoferoid/millettioid clade</taxon>
        <taxon>Phaseoleae</taxon>
        <taxon>Vigna</taxon>
    </lineage>
</organism>
<dbReference type="SMART" id="SM01019">
    <property type="entry name" value="B3"/>
    <property type="match status" value="2"/>
</dbReference>
<evidence type="ECO:0000256" key="5">
    <source>
        <dbReference type="ARBA" id="ARBA00023163"/>
    </source>
</evidence>
<dbReference type="InterPro" id="IPR015300">
    <property type="entry name" value="DNA-bd_pseudobarrel_sf"/>
</dbReference>
<accession>A0A4D6LEU1</accession>
<dbReference type="InterPro" id="IPR003340">
    <property type="entry name" value="B3_DNA-bd"/>
</dbReference>
<gene>
    <name evidence="8" type="ORF">DEO72_LG3g1541</name>
</gene>
<name>A0A4D6LEU1_VIGUN</name>
<keyword evidence="5" id="KW-0804">Transcription</keyword>
<keyword evidence="4" id="KW-0238">DNA-binding</keyword>
<keyword evidence="2" id="KW-0677">Repeat</keyword>
<comment type="subcellular location">
    <subcellularLocation>
        <location evidence="1">Nucleus</location>
    </subcellularLocation>
</comment>
<dbReference type="PANTHER" id="PTHR31674">
    <property type="entry name" value="B3 DOMAIN-CONTAINING PROTEIN REM-LIKE 3-RELATED"/>
    <property type="match status" value="1"/>
</dbReference>
<dbReference type="PANTHER" id="PTHR31674:SF62">
    <property type="entry name" value="B3 DOMAIN-CONTAINING PROTEIN REM14-RELATED"/>
    <property type="match status" value="1"/>
</dbReference>
<sequence>MENNFNEDDVINKMIRYQFSIIHLQDEAVGFVDRAFAILYDDDFERQWTLKDEEGNRHVVTYNKNLQKPMLIGGWTKLRHIYELHNFHTIYFGYVGDSCFHITVFPSKCKPLSIAHFLKRIEADQPLFNGPKLHFFIFLNPNQCNASHLDLPADFGNYLRQGRFKYIFLYGPRKTVKCKLLLRNHPKKSSKIGSGWKEFCTAHGFHQTIDLVFEVDHIKSNQNVKSKQMENNFNEDDVINRMSRYQFSIIHLQDEVVGFVDRAFAILYDDDLERQWTLRDEEGNRHVVTYNKNLQKPMLIGGWTELRHIYELHDFHTIYFGYVGDSCFHITIFPSKCKPLSIARFLKRIEADQPLFNGPKLHFFIFLNPNQCNASHLDLPADFGNYLRQGRFKYIFLYGPRKTVKCKLLLRNHPKKSSKIGSGWKEFCTAHGFHQTIDLVFEVDHIKSNQNVKVLTYCNF</sequence>
<evidence type="ECO:0000256" key="6">
    <source>
        <dbReference type="ARBA" id="ARBA00023242"/>
    </source>
</evidence>